<gene>
    <name evidence="1" type="ORF">DL89DRAFT_15223</name>
</gene>
<dbReference type="Proteomes" id="UP000193922">
    <property type="component" value="Unassembled WGS sequence"/>
</dbReference>
<keyword evidence="2" id="KW-1185">Reference proteome</keyword>
<comment type="caution">
    <text evidence="1">The sequence shown here is derived from an EMBL/GenBank/DDBJ whole genome shotgun (WGS) entry which is preliminary data.</text>
</comment>
<proteinExistence type="predicted"/>
<organism evidence="1 2">
    <name type="scientific">Linderina pennispora</name>
    <dbReference type="NCBI Taxonomy" id="61395"/>
    <lineage>
        <taxon>Eukaryota</taxon>
        <taxon>Fungi</taxon>
        <taxon>Fungi incertae sedis</taxon>
        <taxon>Zoopagomycota</taxon>
        <taxon>Kickxellomycotina</taxon>
        <taxon>Kickxellomycetes</taxon>
        <taxon>Kickxellales</taxon>
        <taxon>Kickxellaceae</taxon>
        <taxon>Linderina</taxon>
    </lineage>
</organism>
<evidence type="ECO:0000313" key="1">
    <source>
        <dbReference type="EMBL" id="ORX74378.1"/>
    </source>
</evidence>
<dbReference type="GeneID" id="63800202"/>
<dbReference type="EMBL" id="MCFD01000001">
    <property type="protein sequence ID" value="ORX74378.1"/>
    <property type="molecule type" value="Genomic_DNA"/>
</dbReference>
<name>A0A1Y1WM67_9FUNG</name>
<sequence length="152" mass="17309">MLVNHSSLPHSPCGLVRNLYCHTFFLLEDLHTWAKNCSDHPVSYIGPAGGKRACTLTSCRLSQKTSLGHMICLFGRSAPIARQKGEIMPEIRLAEEAKRTDERVYEGLPGYAFRQTSLRPCGNSRRHPLAAWEAEWELPGTRLAWRWHPRRS</sequence>
<reference evidence="1 2" key="1">
    <citation type="submission" date="2016-07" db="EMBL/GenBank/DDBJ databases">
        <title>Pervasive Adenine N6-methylation of Active Genes in Fungi.</title>
        <authorList>
            <consortium name="DOE Joint Genome Institute"/>
            <person name="Mondo S.J."/>
            <person name="Dannebaum R.O."/>
            <person name="Kuo R.C."/>
            <person name="Labutti K."/>
            <person name="Haridas S."/>
            <person name="Kuo A."/>
            <person name="Salamov A."/>
            <person name="Ahrendt S.R."/>
            <person name="Lipzen A."/>
            <person name="Sullivan W."/>
            <person name="Andreopoulos W.B."/>
            <person name="Clum A."/>
            <person name="Lindquist E."/>
            <person name="Daum C."/>
            <person name="Ramamoorthy G.K."/>
            <person name="Gryganskyi A."/>
            <person name="Culley D."/>
            <person name="Magnuson J.K."/>
            <person name="James T.Y."/>
            <person name="O'Malley M.A."/>
            <person name="Stajich J.E."/>
            <person name="Spatafora J.W."/>
            <person name="Visel A."/>
            <person name="Grigoriev I.V."/>
        </authorList>
    </citation>
    <scope>NUCLEOTIDE SEQUENCE [LARGE SCALE GENOMIC DNA]</scope>
    <source>
        <strain evidence="1 2">ATCC 12442</strain>
    </source>
</reference>
<dbReference type="RefSeq" id="XP_040747589.1">
    <property type="nucleotide sequence ID" value="XM_040883554.1"/>
</dbReference>
<accession>A0A1Y1WM67</accession>
<dbReference type="AlphaFoldDB" id="A0A1Y1WM67"/>
<evidence type="ECO:0000313" key="2">
    <source>
        <dbReference type="Proteomes" id="UP000193922"/>
    </source>
</evidence>
<protein>
    <submittedName>
        <fullName evidence="1">Uncharacterized protein</fullName>
    </submittedName>
</protein>